<dbReference type="PROSITE" id="PS00141">
    <property type="entry name" value="ASP_PROTEASE"/>
    <property type="match status" value="1"/>
</dbReference>
<dbReference type="InterPro" id="IPR011969">
    <property type="entry name" value="Clan_AA_Asp_peptidase_C"/>
</dbReference>
<dbReference type="Proteomes" id="UP000186141">
    <property type="component" value="Unassembled WGS sequence"/>
</dbReference>
<dbReference type="InterPro" id="IPR034122">
    <property type="entry name" value="Retropepsin-like_bacterial"/>
</dbReference>
<keyword evidence="2" id="KW-1133">Transmembrane helix</keyword>
<dbReference type="PROSITE" id="PS50175">
    <property type="entry name" value="ASP_PROT_RETROV"/>
    <property type="match status" value="1"/>
</dbReference>
<evidence type="ECO:0000313" key="4">
    <source>
        <dbReference type="EMBL" id="SIS51876.1"/>
    </source>
</evidence>
<dbReference type="InterPro" id="IPR001995">
    <property type="entry name" value="Peptidase_A2_cat"/>
</dbReference>
<dbReference type="EMBL" id="FTOT01000001">
    <property type="protein sequence ID" value="SIS51876.1"/>
    <property type="molecule type" value="Genomic_DNA"/>
</dbReference>
<protein>
    <submittedName>
        <fullName evidence="4">Aspartyl protease family protein</fullName>
    </submittedName>
</protein>
<keyword evidence="2" id="KW-0812">Transmembrane</keyword>
<name>A0A1N7JRL4_9RHOB</name>
<feature type="transmembrane region" description="Helical" evidence="2">
    <location>
        <begin position="6"/>
        <end position="25"/>
    </location>
</feature>
<keyword evidence="5" id="KW-1185">Reference proteome</keyword>
<evidence type="ECO:0000256" key="1">
    <source>
        <dbReference type="ARBA" id="ARBA00022801"/>
    </source>
</evidence>
<sequence>MDGDDFARVAYLILLGSAVGGWLIVESRGRMGQMARQALAWLLIVVGLAAGYGLWTDFDLRSPQQAVLRQDGQIVVARAPDDHFYLTLDIGGTPVRFMVDTGATNIVLSDHDTDRLGIDRRGLAFLGTAQTANGVIRTARIPLRDIRLEGEPLGDMPAWVGDGPLGISLLGMDFLNRFQKVEMSRDRLVLSR</sequence>
<dbReference type="GO" id="GO:0006508">
    <property type="term" value="P:proteolysis"/>
    <property type="evidence" value="ECO:0007669"/>
    <property type="project" value="UniProtKB-KW"/>
</dbReference>
<dbReference type="Pfam" id="PF13650">
    <property type="entry name" value="Asp_protease_2"/>
    <property type="match status" value="1"/>
</dbReference>
<accession>A0A1N7JRL4</accession>
<keyword evidence="1" id="KW-0378">Hydrolase</keyword>
<dbReference type="STRING" id="1086013.SAMN05421774_10113"/>
<dbReference type="GO" id="GO:0004190">
    <property type="term" value="F:aspartic-type endopeptidase activity"/>
    <property type="evidence" value="ECO:0007669"/>
    <property type="project" value="InterPro"/>
</dbReference>
<evidence type="ECO:0000313" key="5">
    <source>
        <dbReference type="Proteomes" id="UP000186141"/>
    </source>
</evidence>
<dbReference type="SUPFAM" id="SSF50630">
    <property type="entry name" value="Acid proteases"/>
    <property type="match status" value="1"/>
</dbReference>
<dbReference type="InterPro" id="IPR001969">
    <property type="entry name" value="Aspartic_peptidase_AS"/>
</dbReference>
<gene>
    <name evidence="4" type="ORF">SAMN05421774_10113</name>
</gene>
<dbReference type="NCBIfam" id="TIGR02281">
    <property type="entry name" value="clan_AA_DTGA"/>
    <property type="match status" value="1"/>
</dbReference>
<keyword evidence="2" id="KW-0472">Membrane</keyword>
<dbReference type="OrthoDB" id="7595324at2"/>
<reference evidence="4 5" key="1">
    <citation type="submission" date="2017-01" db="EMBL/GenBank/DDBJ databases">
        <authorList>
            <person name="Mah S.A."/>
            <person name="Swanson W.J."/>
            <person name="Moy G.W."/>
            <person name="Vacquier V.D."/>
        </authorList>
    </citation>
    <scope>NUCLEOTIDE SEQUENCE [LARGE SCALE GENOMIC DNA]</scope>
    <source>
        <strain evidence="4 5">DSM 26375</strain>
    </source>
</reference>
<dbReference type="RefSeq" id="WP_076527506.1">
    <property type="nucleotide sequence ID" value="NZ_BMEH01000001.1"/>
</dbReference>
<feature type="domain" description="Peptidase A2" evidence="3">
    <location>
        <begin position="95"/>
        <end position="174"/>
    </location>
</feature>
<dbReference type="InterPro" id="IPR021109">
    <property type="entry name" value="Peptidase_aspartic_dom_sf"/>
</dbReference>
<evidence type="ECO:0000256" key="2">
    <source>
        <dbReference type="SAM" id="Phobius"/>
    </source>
</evidence>
<dbReference type="AlphaFoldDB" id="A0A1N7JRL4"/>
<proteinExistence type="predicted"/>
<organism evidence="4 5">
    <name type="scientific">Gemmobacter megaterium</name>
    <dbReference type="NCBI Taxonomy" id="1086013"/>
    <lineage>
        <taxon>Bacteria</taxon>
        <taxon>Pseudomonadati</taxon>
        <taxon>Pseudomonadota</taxon>
        <taxon>Alphaproteobacteria</taxon>
        <taxon>Rhodobacterales</taxon>
        <taxon>Paracoccaceae</taxon>
        <taxon>Gemmobacter</taxon>
    </lineage>
</organism>
<feature type="transmembrane region" description="Helical" evidence="2">
    <location>
        <begin position="37"/>
        <end position="55"/>
    </location>
</feature>
<evidence type="ECO:0000259" key="3">
    <source>
        <dbReference type="PROSITE" id="PS50175"/>
    </source>
</evidence>
<dbReference type="CDD" id="cd05483">
    <property type="entry name" value="retropepsin_like_bacteria"/>
    <property type="match status" value="1"/>
</dbReference>
<keyword evidence="4" id="KW-0645">Protease</keyword>
<dbReference type="Gene3D" id="2.40.70.10">
    <property type="entry name" value="Acid Proteases"/>
    <property type="match status" value="1"/>
</dbReference>